<keyword evidence="4" id="KW-1185">Reference proteome</keyword>
<dbReference type="GeneID" id="39590635"/>
<proteinExistence type="predicted"/>
<dbReference type="EMBL" id="RSCE01000003">
    <property type="protein sequence ID" value="RSH84570.1"/>
    <property type="molecule type" value="Genomic_DNA"/>
</dbReference>
<keyword evidence="1" id="KW-0812">Transmembrane</keyword>
<feature type="transmembrane region" description="Helical" evidence="1">
    <location>
        <begin position="27"/>
        <end position="45"/>
    </location>
</feature>
<dbReference type="RefSeq" id="XP_028478018.1">
    <property type="nucleotide sequence ID" value="XM_028621566.1"/>
</dbReference>
<feature type="domain" description="Glycosyl transferase CAP10" evidence="2">
    <location>
        <begin position="424"/>
        <end position="645"/>
    </location>
</feature>
<evidence type="ECO:0000256" key="1">
    <source>
        <dbReference type="SAM" id="Phobius"/>
    </source>
</evidence>
<dbReference type="OrthoDB" id="541052at2759"/>
<accession>A0A427Y0K0</accession>
<gene>
    <name evidence="3" type="primary">CAP2_2</name>
    <name evidence="3" type="ORF">EHS24_006092</name>
</gene>
<comment type="caution">
    <text evidence="3">The sequence shown here is derived from an EMBL/GenBank/DDBJ whole genome shotgun (WGS) entry which is preliminary data.</text>
</comment>
<evidence type="ECO:0000259" key="2">
    <source>
        <dbReference type="SMART" id="SM00672"/>
    </source>
</evidence>
<dbReference type="InterPro" id="IPR006598">
    <property type="entry name" value="CAP10"/>
</dbReference>
<organism evidence="3 4">
    <name type="scientific">Apiotrichum porosum</name>
    <dbReference type="NCBI Taxonomy" id="105984"/>
    <lineage>
        <taxon>Eukaryota</taxon>
        <taxon>Fungi</taxon>
        <taxon>Dikarya</taxon>
        <taxon>Basidiomycota</taxon>
        <taxon>Agaricomycotina</taxon>
        <taxon>Tremellomycetes</taxon>
        <taxon>Trichosporonales</taxon>
        <taxon>Trichosporonaceae</taxon>
        <taxon>Apiotrichum</taxon>
    </lineage>
</organism>
<dbReference type="PANTHER" id="PTHR12203">
    <property type="entry name" value="KDEL LYS-ASP-GLU-LEU CONTAINING - RELATED"/>
    <property type="match status" value="1"/>
</dbReference>
<dbReference type="Pfam" id="PF05686">
    <property type="entry name" value="Glyco_transf_90"/>
    <property type="match status" value="1"/>
</dbReference>
<keyword evidence="1" id="KW-1133">Transmembrane helix</keyword>
<reference evidence="3 4" key="1">
    <citation type="submission" date="2018-11" db="EMBL/GenBank/DDBJ databases">
        <title>Genome sequence of Apiotrichum porosum DSM 27194.</title>
        <authorList>
            <person name="Aliyu H."/>
            <person name="Gorte O."/>
            <person name="Ochsenreither K."/>
        </authorList>
    </citation>
    <scope>NUCLEOTIDE SEQUENCE [LARGE SCALE GENOMIC DNA]</scope>
    <source>
        <strain evidence="3 4">DSM 27194</strain>
    </source>
</reference>
<dbReference type="SMART" id="SM00672">
    <property type="entry name" value="CAP10"/>
    <property type="match status" value="1"/>
</dbReference>
<dbReference type="AlphaFoldDB" id="A0A427Y0K0"/>
<dbReference type="InterPro" id="IPR051091">
    <property type="entry name" value="O-Glucosyltr/Glycosyltrsf_90"/>
</dbReference>
<evidence type="ECO:0000313" key="3">
    <source>
        <dbReference type="EMBL" id="RSH84570.1"/>
    </source>
</evidence>
<dbReference type="PANTHER" id="PTHR12203:SF118">
    <property type="entry name" value="BETA-1,2-XYLOSYLTRANSFERASE 1"/>
    <property type="match status" value="1"/>
</dbReference>
<evidence type="ECO:0000313" key="4">
    <source>
        <dbReference type="Proteomes" id="UP000279236"/>
    </source>
</evidence>
<protein>
    <submittedName>
        <fullName evidence="3">F-actin-capping protein subunit beta</fullName>
    </submittedName>
</protein>
<name>A0A427Y0K0_9TREE</name>
<keyword evidence="1" id="KW-0472">Membrane</keyword>
<dbReference type="Proteomes" id="UP000279236">
    <property type="component" value="Unassembled WGS sequence"/>
</dbReference>
<sequence length="654" mass="74983">MVHPSSKHRPPPPRRSSNISLRSRARTVYILSTVIVSAFLIVIFLRPASTDIRIYPAQFVRDKERQAASHARAQVPVAVPPPVESAHEAKVEQPWSVPAETISTELTYGSDGLVRGWEKIHAGLVRAGRFSAGVSEEHPILDLMERGKRRWDRLLKSQSKTLDQAVATYVKRYNRQPPKGFDKWFAFCQKHSVKIVDDYDQIERDIAPWHGIAPAEFRKRVDALEDLPHSYKITLRPNAASEVSGVRATFKRPKLAFDLLEALAPYLPEDITLYGSDHDMGNWIMPDQYRNAALDAAAKGTYLTEEELKSYEAGGDGGFKPGLLRSCNPDSLARKLNGAPPEADSETTFVYDPVERMSYCDNPELMTLHGCFTWPQRREAKLRPVFQLSKPIQNGEFLTTPLEAYFNATSQNGMDEASEWSEKTISKLFWRGASTGDAYTQPKASRPDYDWRTSHRPRLHLFGQRTEGEAKVWVKRDDRRWDQETFSISELNDRYLDVGLAGKVHQCDHDGTCEEMEKEIIFKDRVEPRDAAAYKYVIDVDGNGWSSRYHRLLASGSVVIKTTIYKEWMSDWLTPWVHYVDYSDIYDIMSFFVGPPNGKGTGHENTAKMIADNGGKFAREHWRWEDMQAYMFRLLLEYGRLFHDDRDEWSFLLE</sequence>